<proteinExistence type="predicted"/>
<name>A0A835J8Z9_9ROSI</name>
<dbReference type="Proteomes" id="UP000657918">
    <property type="component" value="Chromosome 16"/>
</dbReference>
<evidence type="ECO:0000256" key="2">
    <source>
        <dbReference type="SAM" id="Phobius"/>
    </source>
</evidence>
<dbReference type="PANTHER" id="PTHR35730">
    <property type="entry name" value="KINETOCHORE PROTEIN SPC24 HOMOLOG-RELATED"/>
    <property type="match status" value="1"/>
</dbReference>
<feature type="coiled-coil region" evidence="1">
    <location>
        <begin position="58"/>
        <end position="85"/>
    </location>
</feature>
<dbReference type="PANTHER" id="PTHR35730:SF2">
    <property type="entry name" value="KINETOCHORE PROTEIN SPC24 HOMOLOG-RELATED"/>
    <property type="match status" value="1"/>
</dbReference>
<dbReference type="AlphaFoldDB" id="A0A835J8Z9"/>
<keyword evidence="1" id="KW-0175">Coiled coil</keyword>
<organism evidence="3 4">
    <name type="scientific">Salix dunnii</name>
    <dbReference type="NCBI Taxonomy" id="1413687"/>
    <lineage>
        <taxon>Eukaryota</taxon>
        <taxon>Viridiplantae</taxon>
        <taxon>Streptophyta</taxon>
        <taxon>Embryophyta</taxon>
        <taxon>Tracheophyta</taxon>
        <taxon>Spermatophyta</taxon>
        <taxon>Magnoliopsida</taxon>
        <taxon>eudicotyledons</taxon>
        <taxon>Gunneridae</taxon>
        <taxon>Pentapetalae</taxon>
        <taxon>rosids</taxon>
        <taxon>fabids</taxon>
        <taxon>Malpighiales</taxon>
        <taxon>Salicaceae</taxon>
        <taxon>Saliceae</taxon>
        <taxon>Salix</taxon>
    </lineage>
</organism>
<evidence type="ECO:0000256" key="1">
    <source>
        <dbReference type="SAM" id="Coils"/>
    </source>
</evidence>
<accession>A0A835J8Z9</accession>
<keyword evidence="2" id="KW-0472">Membrane</keyword>
<dbReference type="EMBL" id="JADGMS010000016">
    <property type="protein sequence ID" value="KAF9665262.1"/>
    <property type="molecule type" value="Genomic_DNA"/>
</dbReference>
<dbReference type="OrthoDB" id="1906227at2759"/>
<dbReference type="GO" id="GO:0051983">
    <property type="term" value="P:regulation of chromosome segregation"/>
    <property type="evidence" value="ECO:0007669"/>
    <property type="project" value="InterPro"/>
</dbReference>
<keyword evidence="4" id="KW-1185">Reference proteome</keyword>
<protein>
    <submittedName>
        <fullName evidence="3">Uncharacterized protein</fullName>
    </submittedName>
</protein>
<evidence type="ECO:0000313" key="3">
    <source>
        <dbReference type="EMBL" id="KAF9665262.1"/>
    </source>
</evidence>
<keyword evidence="2" id="KW-1133">Transmembrane helix</keyword>
<reference evidence="3 4" key="1">
    <citation type="submission" date="2020-10" db="EMBL/GenBank/DDBJ databases">
        <title>Plant Genome Project.</title>
        <authorList>
            <person name="Zhang R.-G."/>
        </authorList>
    </citation>
    <scope>NUCLEOTIDE SEQUENCE [LARGE SCALE GENOMIC DNA]</scope>
    <source>
        <strain evidence="3">FAFU-HL-1</strain>
        <tissue evidence="3">Leaf</tissue>
    </source>
</reference>
<dbReference type="InterPro" id="IPR044951">
    <property type="entry name" value="SPC24-like"/>
</dbReference>
<evidence type="ECO:0000313" key="4">
    <source>
        <dbReference type="Proteomes" id="UP000657918"/>
    </source>
</evidence>
<keyword evidence="2" id="KW-0812">Transmembrane</keyword>
<comment type="caution">
    <text evidence="3">The sequence shown here is derived from an EMBL/GenBank/DDBJ whole genome shotgun (WGS) entry which is preliminary data.</text>
</comment>
<gene>
    <name evidence="3" type="ORF">SADUNF_Sadunf16G0104300</name>
</gene>
<feature type="transmembrane region" description="Helical" evidence="2">
    <location>
        <begin position="138"/>
        <end position="160"/>
    </location>
</feature>
<sequence>MGDSSGKIDVEKLISFSDDLIAVLKDQRDINNLTHCLQQSHSLKSSCDAEFNDSKTLIEVINNEISDLECQRVSFEERKRHMKKDEKDELRAQRMLSMYASVTNVIPDLDDHSKISGRILYIAIDSHGFPFFFFFNNYYVQCYLLIMDGWLSLILVIDIVHRDNKAVGKFEFDPTKIRGGLLLLNVFGFRPFICDGALVRHCILVFESTYGVPSASLEN</sequence>